<accession>A0A9X4MI08</accession>
<evidence type="ECO:0000256" key="5">
    <source>
        <dbReference type="ARBA" id="ARBA00022679"/>
    </source>
</evidence>
<dbReference type="CDD" id="cd11645">
    <property type="entry name" value="Precorrin_2_C20_MT"/>
    <property type="match status" value="1"/>
</dbReference>
<feature type="domain" description="Tetrapyrrole methylase" evidence="8">
    <location>
        <begin position="4"/>
        <end position="221"/>
    </location>
</feature>
<gene>
    <name evidence="9" type="primary">cobI</name>
    <name evidence="9" type="ORF">OLX77_11160</name>
</gene>
<evidence type="ECO:0000256" key="2">
    <source>
        <dbReference type="ARBA" id="ARBA00005879"/>
    </source>
</evidence>
<dbReference type="PIRSF" id="PIRSF036427">
    <property type="entry name" value="Precrrn-2_mtase"/>
    <property type="match status" value="1"/>
</dbReference>
<proteinExistence type="inferred from homology"/>
<keyword evidence="10" id="KW-1185">Reference proteome</keyword>
<sequence>MKGTLYVVGVGPGDPELMTLKAVRILERCTVWLAPAAKKDGESTALGIAEGVVNRGDKEIVTHHFPMKKIRMGKRPDPEVKKAWDAAAAQIVGHLQAGRDVAFPTLGDPAIYSTGFYVCETLFALAPDLPVVIIPGVSAIGASAAAAGQPLCLGDDRLVVIPATFENGRLREILEQFDSVVLMKVHRVMDRLVPLLKEMDLLDKAVLVERSSQSGQRIRRDLTTALHEQPHYFSTIIVRKS</sequence>
<comment type="pathway">
    <text evidence="1">Cofactor biosynthesis; adenosylcobalamin biosynthesis.</text>
</comment>
<dbReference type="Gene3D" id="3.30.950.10">
    <property type="entry name" value="Methyltransferase, Cobalt-precorrin-4 Transmethylase, Domain 2"/>
    <property type="match status" value="1"/>
</dbReference>
<dbReference type="RefSeq" id="WP_307633676.1">
    <property type="nucleotide sequence ID" value="NZ_JAPHEH010000001.1"/>
</dbReference>
<dbReference type="Proteomes" id="UP001154240">
    <property type="component" value="Unassembled WGS sequence"/>
</dbReference>
<evidence type="ECO:0000313" key="9">
    <source>
        <dbReference type="EMBL" id="MDG4476711.1"/>
    </source>
</evidence>
<dbReference type="GO" id="GO:0030788">
    <property type="term" value="F:precorrin-2 C20-methyltransferase activity"/>
    <property type="evidence" value="ECO:0007669"/>
    <property type="project" value="UniProtKB-EC"/>
</dbReference>
<comment type="caution">
    <text evidence="9">The sequence shown here is derived from an EMBL/GenBank/DDBJ whole genome shotgun (WGS) entry which is preliminary data.</text>
</comment>
<keyword evidence="4 9" id="KW-0489">Methyltransferase</keyword>
<dbReference type="NCBIfam" id="TIGR01467">
    <property type="entry name" value="cobI_cbiL"/>
    <property type="match status" value="1"/>
</dbReference>
<dbReference type="InterPro" id="IPR000878">
    <property type="entry name" value="4pyrrol_Mease"/>
</dbReference>
<dbReference type="InterPro" id="IPR006364">
    <property type="entry name" value="CobI/CbiL/CobIJ_dom"/>
</dbReference>
<evidence type="ECO:0000313" key="10">
    <source>
        <dbReference type="Proteomes" id="UP001154240"/>
    </source>
</evidence>
<keyword evidence="5 9" id="KW-0808">Transferase</keyword>
<keyword evidence="3" id="KW-0169">Cobalamin biosynthesis</keyword>
<evidence type="ECO:0000256" key="3">
    <source>
        <dbReference type="ARBA" id="ARBA00022573"/>
    </source>
</evidence>
<dbReference type="Gene3D" id="3.40.1010.10">
    <property type="entry name" value="Cobalt-precorrin-4 Transmethylase, Domain 1"/>
    <property type="match status" value="1"/>
</dbReference>
<dbReference type="PANTHER" id="PTHR43467">
    <property type="entry name" value="COBALT-PRECORRIN-2 C(20)-METHYLTRANSFERASE"/>
    <property type="match status" value="1"/>
</dbReference>
<dbReference type="Pfam" id="PF00590">
    <property type="entry name" value="TP_methylase"/>
    <property type="match status" value="1"/>
</dbReference>
<protein>
    <submittedName>
        <fullName evidence="9">Precorrin-2 C(20)-methyltransferase</fullName>
        <ecNumber evidence="9">2.1.1.130</ecNumber>
    </submittedName>
</protein>
<reference evidence="9" key="2">
    <citation type="submission" date="2022-10" db="EMBL/GenBank/DDBJ databases">
        <authorList>
            <person name="Aronson H.S."/>
        </authorList>
    </citation>
    <scope>NUCLEOTIDE SEQUENCE</scope>
    <source>
        <strain evidence="9">RS19-109</strain>
    </source>
</reference>
<evidence type="ECO:0000256" key="6">
    <source>
        <dbReference type="ARBA" id="ARBA00022691"/>
    </source>
</evidence>
<dbReference type="InterPro" id="IPR014777">
    <property type="entry name" value="4pyrrole_Mease_sub1"/>
</dbReference>
<organism evidence="9 10">
    <name type="scientific">Thiovibrio frasassiensis</name>
    <dbReference type="NCBI Taxonomy" id="2984131"/>
    <lineage>
        <taxon>Bacteria</taxon>
        <taxon>Pseudomonadati</taxon>
        <taxon>Thermodesulfobacteriota</taxon>
        <taxon>Desulfobulbia</taxon>
        <taxon>Desulfobulbales</taxon>
        <taxon>Thiovibrionaceae</taxon>
        <taxon>Thiovibrio</taxon>
    </lineage>
</organism>
<dbReference type="InterPro" id="IPR014776">
    <property type="entry name" value="4pyrrole_Mease_sub2"/>
</dbReference>
<dbReference type="GO" id="GO:0032259">
    <property type="term" value="P:methylation"/>
    <property type="evidence" value="ECO:0007669"/>
    <property type="project" value="UniProtKB-KW"/>
</dbReference>
<dbReference type="EMBL" id="JAPHEH010000001">
    <property type="protein sequence ID" value="MDG4476711.1"/>
    <property type="molecule type" value="Genomic_DNA"/>
</dbReference>
<dbReference type="InterPro" id="IPR012382">
    <property type="entry name" value="CobI/CbiL"/>
</dbReference>
<evidence type="ECO:0000259" key="8">
    <source>
        <dbReference type="Pfam" id="PF00590"/>
    </source>
</evidence>
<reference evidence="9" key="1">
    <citation type="journal article" date="2022" name="bioRxiv">
        <title>Thiovibrio frasassiensisgen. nov., sp. nov., an autotrophic, elemental sulfur disproportionating bacterium isolated from sulfidic karst sediment, and proposal of Thiovibrionaceae fam. nov.</title>
        <authorList>
            <person name="Aronson H."/>
            <person name="Thomas C."/>
            <person name="Bhattacharyya M."/>
            <person name="Eckstein S."/>
            <person name="Jensen S."/>
            <person name="Barco R."/>
            <person name="Macalady J."/>
            <person name="Amend J."/>
        </authorList>
    </citation>
    <scope>NUCLEOTIDE SEQUENCE</scope>
    <source>
        <strain evidence="9">RS19-109</strain>
    </source>
</reference>
<keyword evidence="6" id="KW-0949">S-adenosyl-L-methionine</keyword>
<name>A0A9X4MI08_9BACT</name>
<dbReference type="AlphaFoldDB" id="A0A9X4MI08"/>
<dbReference type="GO" id="GO:0009236">
    <property type="term" value="P:cobalamin biosynthetic process"/>
    <property type="evidence" value="ECO:0007669"/>
    <property type="project" value="UniProtKB-UniRule"/>
</dbReference>
<comment type="similarity">
    <text evidence="2 7">Belongs to the precorrin methyltransferase family.</text>
</comment>
<evidence type="ECO:0000256" key="4">
    <source>
        <dbReference type="ARBA" id="ARBA00022603"/>
    </source>
</evidence>
<evidence type="ECO:0000256" key="7">
    <source>
        <dbReference type="PIRNR" id="PIRNR036427"/>
    </source>
</evidence>
<dbReference type="InterPro" id="IPR035996">
    <property type="entry name" value="4pyrrol_Methylase_sf"/>
</dbReference>
<dbReference type="EC" id="2.1.1.130" evidence="9"/>
<evidence type="ECO:0000256" key="1">
    <source>
        <dbReference type="ARBA" id="ARBA00004953"/>
    </source>
</evidence>
<dbReference type="SUPFAM" id="SSF53790">
    <property type="entry name" value="Tetrapyrrole methylase"/>
    <property type="match status" value="1"/>
</dbReference>
<dbReference type="PANTHER" id="PTHR43467:SF2">
    <property type="entry name" value="COBALT-PRECORRIN-2 C(20)-METHYLTRANSFERASE"/>
    <property type="match status" value="1"/>
</dbReference>